<dbReference type="Proteomes" id="UP000824721">
    <property type="component" value="Chromosome"/>
</dbReference>
<proteinExistence type="predicted"/>
<organism evidence="1">
    <name type="scientific">Flavobacterium columnare</name>
    <dbReference type="NCBI Taxonomy" id="996"/>
    <lineage>
        <taxon>Bacteria</taxon>
        <taxon>Pseudomonadati</taxon>
        <taxon>Bacteroidota</taxon>
        <taxon>Flavobacteriia</taxon>
        <taxon>Flavobacteriales</taxon>
        <taxon>Flavobacteriaceae</taxon>
        <taxon>Flavobacterium</taxon>
    </lineage>
</organism>
<dbReference type="AlphaFoldDB" id="A0A8G0KSX9"/>
<gene>
    <name evidence="1" type="ORF">JJC05_04110</name>
</gene>
<dbReference type="KEGG" id="fdv:JJC05_04110"/>
<dbReference type="EMBL" id="CP067378">
    <property type="protein sequence ID" value="QYS89471.1"/>
    <property type="molecule type" value="Genomic_DNA"/>
</dbReference>
<accession>A0A8G0KSX9</accession>
<protein>
    <submittedName>
        <fullName evidence="1">Uncharacterized protein</fullName>
    </submittedName>
</protein>
<reference evidence="1" key="1">
    <citation type="submission" date="2020-12" db="EMBL/GenBank/DDBJ databases">
        <title>Genome sequencing of genetic groups of Flavobacterium columnare.</title>
        <authorList>
            <person name="Waldbieser G.C."/>
            <person name="Griffin M.J."/>
            <person name="LaFrentz B.R."/>
        </authorList>
    </citation>
    <scope>NUCLEOTIDE SEQUENCE</scope>
    <source>
        <strain evidence="1">90-106</strain>
    </source>
</reference>
<evidence type="ECO:0000313" key="1">
    <source>
        <dbReference type="EMBL" id="QYS89471.1"/>
    </source>
</evidence>
<sequence>MCKLILGRDTSDQVALSLHALDDGKFLWDNKPVSPEELAEYLTKKLDPKIKGIVLLSCNDLASAKALAQATGKNVYTTDGAITIFENGIKRADNTKWYEVSPEGTATELSSPPVKECSTCTGEGVEMGVVGLGKSDKLLDLFFKSKLGSWTRKVIQNKKWVDFIDESGVPSASEIDQLEALGEKLQKRMIGLEKSPNNNTPFPRN</sequence>
<name>A0A8G0KSX9_9FLAO</name>